<dbReference type="Pfam" id="PF06983">
    <property type="entry name" value="3-dmu-9_3-mt"/>
    <property type="match status" value="1"/>
</dbReference>
<dbReference type="Gene3D" id="3.10.180.10">
    <property type="entry name" value="2,3-Dihydroxybiphenyl 1,2-Dioxygenase, domain 1"/>
    <property type="match status" value="1"/>
</dbReference>
<evidence type="ECO:0000313" key="2">
    <source>
        <dbReference type="EMBL" id="GAT62730.1"/>
    </source>
</evidence>
<protein>
    <submittedName>
        <fullName evidence="2">PhnB protein</fullName>
    </submittedName>
</protein>
<feature type="domain" description="PhnB-like" evidence="1">
    <location>
        <begin position="4"/>
        <end position="137"/>
    </location>
</feature>
<accession>A0A170ZJE2</accession>
<sequence length="144" mass="16265">MININPYLAFPGTCEDAFKFYEQVFNAKISRLERFSDMPQQDDLVVPEPFMNKVMHVALPISNEAILMGSDGGDEWSPKMTTGNNVTLSVAVDTNDEADRIFEALAEDGKIAMPMGITFWGEYFGMCTDRFDINWMISSKQKSK</sequence>
<reference evidence="3" key="1">
    <citation type="submission" date="2016-04" db="EMBL/GenBank/DDBJ databases">
        <title>Draft genome sequence of Paludibacter jiangxiensis strain NM7.</title>
        <authorList>
            <person name="Qiu Y."/>
            <person name="Matsuura N."/>
            <person name="Ohashi A."/>
            <person name="Tourlousse M.D."/>
            <person name="Sekiguchi Y."/>
        </authorList>
    </citation>
    <scope>NUCLEOTIDE SEQUENCE [LARGE SCALE GENOMIC DNA]</scope>
    <source>
        <strain evidence="3">NM7</strain>
    </source>
</reference>
<dbReference type="InterPro" id="IPR028973">
    <property type="entry name" value="PhnB-like"/>
</dbReference>
<dbReference type="Proteomes" id="UP000076586">
    <property type="component" value="Unassembled WGS sequence"/>
</dbReference>
<name>A0A170ZJE2_9BACT</name>
<proteinExistence type="predicted"/>
<keyword evidence="3" id="KW-1185">Reference proteome</keyword>
<dbReference type="EMBL" id="BDCR01000003">
    <property type="protein sequence ID" value="GAT62730.1"/>
    <property type="molecule type" value="Genomic_DNA"/>
</dbReference>
<evidence type="ECO:0000313" key="3">
    <source>
        <dbReference type="Proteomes" id="UP000076586"/>
    </source>
</evidence>
<dbReference type="PANTHER" id="PTHR33990">
    <property type="entry name" value="PROTEIN YJDN-RELATED"/>
    <property type="match status" value="1"/>
</dbReference>
<evidence type="ECO:0000259" key="1">
    <source>
        <dbReference type="Pfam" id="PF06983"/>
    </source>
</evidence>
<comment type="caution">
    <text evidence="2">The sequence shown here is derived from an EMBL/GenBank/DDBJ whole genome shotgun (WGS) entry which is preliminary data.</text>
</comment>
<dbReference type="STRING" id="681398.PJIAN_333"/>
<dbReference type="AlphaFoldDB" id="A0A170ZJE2"/>
<dbReference type="SUPFAM" id="SSF54593">
    <property type="entry name" value="Glyoxalase/Bleomycin resistance protein/Dihydroxybiphenyl dioxygenase"/>
    <property type="match status" value="1"/>
</dbReference>
<dbReference type="OrthoDB" id="9795306at2"/>
<dbReference type="InterPro" id="IPR029068">
    <property type="entry name" value="Glyas_Bleomycin-R_OHBP_Dase"/>
</dbReference>
<gene>
    <name evidence="2" type="ORF">PJIAN_333</name>
</gene>
<reference evidence="3" key="2">
    <citation type="journal article" date="2017" name="Genome Announc.">
        <title>Draft genome sequence of Paludibacter jiangxiensis NM7(T), a propionate-producing fermentative bacterium.</title>
        <authorList>
            <person name="Qiu Y.-L."/>
            <person name="Tourlousse D.M."/>
            <person name="Matsuura N."/>
            <person name="Ohashi A."/>
            <person name="Sekiguchi Y."/>
        </authorList>
    </citation>
    <scope>NUCLEOTIDE SEQUENCE [LARGE SCALE GENOMIC DNA]</scope>
    <source>
        <strain evidence="3">NM7</strain>
    </source>
</reference>
<organism evidence="2 3">
    <name type="scientific">Paludibacter jiangxiensis</name>
    <dbReference type="NCBI Taxonomy" id="681398"/>
    <lineage>
        <taxon>Bacteria</taxon>
        <taxon>Pseudomonadati</taxon>
        <taxon>Bacteroidota</taxon>
        <taxon>Bacteroidia</taxon>
        <taxon>Bacteroidales</taxon>
        <taxon>Paludibacteraceae</taxon>
        <taxon>Paludibacter</taxon>
    </lineage>
</organism>
<dbReference type="PANTHER" id="PTHR33990:SF1">
    <property type="entry name" value="PROTEIN YJDN"/>
    <property type="match status" value="1"/>
</dbReference>
<dbReference type="CDD" id="cd06588">
    <property type="entry name" value="PhnB_like"/>
    <property type="match status" value="1"/>
</dbReference>
<dbReference type="RefSeq" id="WP_068703302.1">
    <property type="nucleotide sequence ID" value="NZ_BDCR01000003.1"/>
</dbReference>